<feature type="compositionally biased region" description="Basic and acidic residues" evidence="1">
    <location>
        <begin position="1"/>
        <end position="44"/>
    </location>
</feature>
<keyword evidence="4" id="KW-1185">Reference proteome</keyword>
<proteinExistence type="predicted"/>
<dbReference type="AlphaFoldDB" id="A0A485KSG6"/>
<name>A0A485KSG6_9STRA</name>
<feature type="region of interest" description="Disordered" evidence="1">
    <location>
        <begin position="74"/>
        <end position="99"/>
    </location>
</feature>
<dbReference type="Proteomes" id="UP000332933">
    <property type="component" value="Unassembled WGS sequence"/>
</dbReference>
<reference evidence="3 4" key="1">
    <citation type="submission" date="2019-03" db="EMBL/GenBank/DDBJ databases">
        <authorList>
            <person name="Gaulin E."/>
            <person name="Dumas B."/>
        </authorList>
    </citation>
    <scope>NUCLEOTIDE SEQUENCE [LARGE SCALE GENOMIC DNA]</scope>
    <source>
        <strain evidence="3">CBS 568.67</strain>
    </source>
</reference>
<protein>
    <submittedName>
        <fullName evidence="3">Aste57867_11099 protein</fullName>
    </submittedName>
</protein>
<reference evidence="2" key="2">
    <citation type="submission" date="2019-06" db="EMBL/GenBank/DDBJ databases">
        <title>Genomics analysis of Aphanomyces spp. identifies a new class of oomycete effector associated with host adaptation.</title>
        <authorList>
            <person name="Gaulin E."/>
        </authorList>
    </citation>
    <scope>NUCLEOTIDE SEQUENCE</scope>
    <source>
        <strain evidence="2">CBS 578.67</strain>
    </source>
</reference>
<evidence type="ECO:0000256" key="1">
    <source>
        <dbReference type="SAM" id="MobiDB-lite"/>
    </source>
</evidence>
<feature type="compositionally biased region" description="Basic and acidic residues" evidence="1">
    <location>
        <begin position="76"/>
        <end position="99"/>
    </location>
</feature>
<gene>
    <name evidence="3" type="primary">Aste57867_11099</name>
    <name evidence="2" type="ORF">As57867_011057</name>
    <name evidence="3" type="ORF">ASTE57867_11099</name>
</gene>
<evidence type="ECO:0000313" key="4">
    <source>
        <dbReference type="Proteomes" id="UP000332933"/>
    </source>
</evidence>
<organism evidence="3 4">
    <name type="scientific">Aphanomyces stellatus</name>
    <dbReference type="NCBI Taxonomy" id="120398"/>
    <lineage>
        <taxon>Eukaryota</taxon>
        <taxon>Sar</taxon>
        <taxon>Stramenopiles</taxon>
        <taxon>Oomycota</taxon>
        <taxon>Saprolegniomycetes</taxon>
        <taxon>Saprolegniales</taxon>
        <taxon>Verrucalvaceae</taxon>
        <taxon>Aphanomyces</taxon>
    </lineage>
</organism>
<dbReference type="EMBL" id="VJMH01005251">
    <property type="protein sequence ID" value="KAF0698268.1"/>
    <property type="molecule type" value="Genomic_DNA"/>
</dbReference>
<feature type="region of interest" description="Disordered" evidence="1">
    <location>
        <begin position="1"/>
        <end position="45"/>
    </location>
</feature>
<accession>A0A485KSG6</accession>
<sequence length="135" mass="15268">MGQEDPRLEHRDGRERNGKVGADGCKETRGKDKERGEGGTDDIPHAPALALDVLMEEKWLRSIRLGNWLQTDEKEEGVNHEDPNMNKHKTPRADKEMVDMRGGKEILDAKKRGPVKGAQCYQVIPAAQHEPPPRW</sequence>
<dbReference type="EMBL" id="CAADRA010005272">
    <property type="protein sequence ID" value="VFT87966.1"/>
    <property type="molecule type" value="Genomic_DNA"/>
</dbReference>
<evidence type="ECO:0000313" key="2">
    <source>
        <dbReference type="EMBL" id="KAF0698268.1"/>
    </source>
</evidence>
<evidence type="ECO:0000313" key="3">
    <source>
        <dbReference type="EMBL" id="VFT87966.1"/>
    </source>
</evidence>